<dbReference type="EMBL" id="JACHHV010000018">
    <property type="protein sequence ID" value="MBB5888260.1"/>
    <property type="molecule type" value="Genomic_DNA"/>
</dbReference>
<gene>
    <name evidence="1" type="ORF">HNQ37_001152</name>
</gene>
<evidence type="ECO:0000313" key="2">
    <source>
        <dbReference type="Proteomes" id="UP000562464"/>
    </source>
</evidence>
<protein>
    <submittedName>
        <fullName evidence="1">Uncharacterized protein</fullName>
    </submittedName>
</protein>
<keyword evidence="2" id="KW-1185">Reference proteome</keyword>
<name>A0A841CAP7_9LACT</name>
<comment type="caution">
    <text evidence="1">The sequence shown here is derived from an EMBL/GenBank/DDBJ whole genome shotgun (WGS) entry which is preliminary data.</text>
</comment>
<dbReference type="RefSeq" id="WP_183540158.1">
    <property type="nucleotide sequence ID" value="NZ_JACHHV010000018.1"/>
</dbReference>
<dbReference type="AlphaFoldDB" id="A0A841CAP7"/>
<accession>A0A841CAP7</accession>
<reference evidence="1 2" key="1">
    <citation type="submission" date="2020-08" db="EMBL/GenBank/DDBJ databases">
        <title>Genomic Encyclopedia of Type Strains, Phase IV (KMG-IV): sequencing the most valuable type-strain genomes for metagenomic binning, comparative biology and taxonomic classification.</title>
        <authorList>
            <person name="Goeker M."/>
        </authorList>
    </citation>
    <scope>NUCLEOTIDE SEQUENCE [LARGE SCALE GENOMIC DNA]</scope>
    <source>
        <strain evidence="1 2">DSM 14925</strain>
    </source>
</reference>
<proteinExistence type="predicted"/>
<evidence type="ECO:0000313" key="1">
    <source>
        <dbReference type="EMBL" id="MBB5888260.1"/>
    </source>
</evidence>
<dbReference type="Proteomes" id="UP000562464">
    <property type="component" value="Unassembled WGS sequence"/>
</dbReference>
<sequence length="78" mass="9298">MEKTLKIDINKKKFIKKTQSFTKYISQQFYNELFKASQDDVDSRKDFERTLYDMEVKSVRINEEVGMSICFDIIVEAT</sequence>
<organism evidence="1 2">
    <name type="scientific">Lactovum miscens</name>
    <dbReference type="NCBI Taxonomy" id="190387"/>
    <lineage>
        <taxon>Bacteria</taxon>
        <taxon>Bacillati</taxon>
        <taxon>Bacillota</taxon>
        <taxon>Bacilli</taxon>
        <taxon>Lactobacillales</taxon>
        <taxon>Streptococcaceae</taxon>
        <taxon>Lactovum</taxon>
    </lineage>
</organism>